<dbReference type="PROSITE" id="PS51285">
    <property type="entry name" value="AGC_KINASE_CTER"/>
    <property type="match status" value="1"/>
</dbReference>
<keyword evidence="8 19" id="KW-0418">Kinase</keyword>
<reference evidence="19 20" key="1">
    <citation type="journal article" date="2017" name="Environ. Microbiol.">
        <title>Decay of the glycolytic pathway and adaptation to intranuclear parasitism within Enterocytozoonidae microsporidia.</title>
        <authorList>
            <person name="Wiredu Boakye D."/>
            <person name="Jaroenlak P."/>
            <person name="Prachumwat A."/>
            <person name="Williams T.A."/>
            <person name="Bateman K.S."/>
            <person name="Itsathitphaisarn O."/>
            <person name="Sritunyalucksana K."/>
            <person name="Paszkiewicz K.H."/>
            <person name="Moore K.A."/>
            <person name="Stentiford G.D."/>
            <person name="Williams B.A."/>
        </authorList>
    </citation>
    <scope>NUCLEOTIDE SEQUENCE [LARGE SCALE GENOMIC DNA]</scope>
    <source>
        <strain evidence="19 20">TH1</strain>
    </source>
</reference>
<evidence type="ECO:0000256" key="6">
    <source>
        <dbReference type="ARBA" id="ARBA00022741"/>
    </source>
</evidence>
<gene>
    <name evidence="19" type="ORF">EHP00_2118</name>
</gene>
<evidence type="ECO:0000256" key="11">
    <source>
        <dbReference type="ARBA" id="ARBA00023054"/>
    </source>
</evidence>
<feature type="domain" description="Phorbol-ester/DAG-type" evidence="17">
    <location>
        <begin position="776"/>
        <end position="826"/>
    </location>
</feature>
<dbReference type="PROSITE" id="PS00479">
    <property type="entry name" value="ZF_DAG_PE_1"/>
    <property type="match status" value="1"/>
</dbReference>
<evidence type="ECO:0000256" key="4">
    <source>
        <dbReference type="ARBA" id="ARBA00022679"/>
    </source>
</evidence>
<dbReference type="InterPro" id="IPR046349">
    <property type="entry name" value="C1-like_sf"/>
</dbReference>
<name>A0A1W0E6R3_9MICR</name>
<feature type="coiled-coil region" evidence="15">
    <location>
        <begin position="570"/>
        <end position="611"/>
    </location>
</feature>
<keyword evidence="3" id="KW-0597">Phosphoprotein</keyword>
<evidence type="ECO:0000256" key="8">
    <source>
        <dbReference type="ARBA" id="ARBA00022777"/>
    </source>
</evidence>
<dbReference type="SUPFAM" id="SSF57889">
    <property type="entry name" value="Cysteine-rich domain"/>
    <property type="match status" value="1"/>
</dbReference>
<dbReference type="GO" id="GO:0031032">
    <property type="term" value="P:actomyosin structure organization"/>
    <property type="evidence" value="ECO:0007669"/>
    <property type="project" value="TreeGrafter"/>
</dbReference>
<dbReference type="OrthoDB" id="3638488at2759"/>
<evidence type="ECO:0000256" key="5">
    <source>
        <dbReference type="ARBA" id="ARBA00022723"/>
    </source>
</evidence>
<keyword evidence="5" id="KW-0479">Metal-binding</keyword>
<keyword evidence="20" id="KW-1185">Reference proteome</keyword>
<keyword evidence="10" id="KW-0067">ATP-binding</keyword>
<evidence type="ECO:0000256" key="1">
    <source>
        <dbReference type="ARBA" id="ARBA00012513"/>
    </source>
</evidence>
<dbReference type="STRING" id="646526.A0A1W0E6R3"/>
<dbReference type="PANTHER" id="PTHR22988">
    <property type="entry name" value="MYOTONIC DYSTROPHY S/T KINASE-RELATED"/>
    <property type="match status" value="1"/>
</dbReference>
<comment type="similarity">
    <text evidence="12">Belongs to the protein kinase superfamily. STE Ser/Thr protein kinase family. COT1 subfamily.</text>
</comment>
<keyword evidence="6" id="KW-0547">Nucleotide-binding</keyword>
<dbReference type="EC" id="2.7.11.1" evidence="1"/>
<dbReference type="PROSITE" id="PS00108">
    <property type="entry name" value="PROTEIN_KINASE_ST"/>
    <property type="match status" value="1"/>
</dbReference>
<dbReference type="EMBL" id="MNPJ01000015">
    <property type="protein sequence ID" value="OQS54933.1"/>
    <property type="molecule type" value="Genomic_DNA"/>
</dbReference>
<dbReference type="Gene3D" id="1.10.510.10">
    <property type="entry name" value="Transferase(Phosphotransferase) domain 1"/>
    <property type="match status" value="1"/>
</dbReference>
<evidence type="ECO:0000259" key="17">
    <source>
        <dbReference type="PROSITE" id="PS50081"/>
    </source>
</evidence>
<dbReference type="AlphaFoldDB" id="A0A1W0E6R3"/>
<dbReference type="Proteomes" id="UP000192758">
    <property type="component" value="Unassembled WGS sequence"/>
</dbReference>
<dbReference type="SMART" id="SM00133">
    <property type="entry name" value="S_TK_X"/>
    <property type="match status" value="1"/>
</dbReference>
<comment type="catalytic activity">
    <reaction evidence="13">
        <text>L-threonyl-[protein] + ATP = O-phospho-L-threonyl-[protein] + ADP + H(+)</text>
        <dbReference type="Rhea" id="RHEA:46608"/>
        <dbReference type="Rhea" id="RHEA-COMP:11060"/>
        <dbReference type="Rhea" id="RHEA-COMP:11605"/>
        <dbReference type="ChEBI" id="CHEBI:15378"/>
        <dbReference type="ChEBI" id="CHEBI:30013"/>
        <dbReference type="ChEBI" id="CHEBI:30616"/>
        <dbReference type="ChEBI" id="CHEBI:61977"/>
        <dbReference type="ChEBI" id="CHEBI:456216"/>
        <dbReference type="EC" id="2.7.11.1"/>
    </reaction>
</comment>
<dbReference type="Pfam" id="PF00130">
    <property type="entry name" value="C1_1"/>
    <property type="match status" value="1"/>
</dbReference>
<evidence type="ECO:0000259" key="18">
    <source>
        <dbReference type="PROSITE" id="PS51285"/>
    </source>
</evidence>
<dbReference type="InterPro" id="IPR008271">
    <property type="entry name" value="Ser/Thr_kinase_AS"/>
</dbReference>
<evidence type="ECO:0000256" key="13">
    <source>
        <dbReference type="ARBA" id="ARBA00047899"/>
    </source>
</evidence>
<dbReference type="GO" id="GO:0005856">
    <property type="term" value="C:cytoskeleton"/>
    <property type="evidence" value="ECO:0007669"/>
    <property type="project" value="TreeGrafter"/>
</dbReference>
<keyword evidence="4" id="KW-0808">Transferase</keyword>
<comment type="catalytic activity">
    <reaction evidence="14">
        <text>L-seryl-[protein] + ATP = O-phospho-L-seryl-[protein] + ADP + H(+)</text>
        <dbReference type="Rhea" id="RHEA:17989"/>
        <dbReference type="Rhea" id="RHEA-COMP:9863"/>
        <dbReference type="Rhea" id="RHEA-COMP:11604"/>
        <dbReference type="ChEBI" id="CHEBI:15378"/>
        <dbReference type="ChEBI" id="CHEBI:29999"/>
        <dbReference type="ChEBI" id="CHEBI:30616"/>
        <dbReference type="ChEBI" id="CHEBI:83421"/>
        <dbReference type="ChEBI" id="CHEBI:456216"/>
        <dbReference type="EC" id="2.7.11.1"/>
    </reaction>
</comment>
<feature type="domain" description="AGC-kinase C-terminal" evidence="18">
    <location>
        <begin position="310"/>
        <end position="371"/>
    </location>
</feature>
<dbReference type="InterPro" id="IPR011009">
    <property type="entry name" value="Kinase-like_dom_sf"/>
</dbReference>
<evidence type="ECO:0000256" key="12">
    <source>
        <dbReference type="ARBA" id="ARBA00038271"/>
    </source>
</evidence>
<dbReference type="InterPro" id="IPR000719">
    <property type="entry name" value="Prot_kinase_dom"/>
</dbReference>
<dbReference type="GO" id="GO:0005524">
    <property type="term" value="F:ATP binding"/>
    <property type="evidence" value="ECO:0007669"/>
    <property type="project" value="UniProtKB-KW"/>
</dbReference>
<dbReference type="GO" id="GO:0008270">
    <property type="term" value="F:zinc ion binding"/>
    <property type="evidence" value="ECO:0007669"/>
    <property type="project" value="UniProtKB-KW"/>
</dbReference>
<dbReference type="Gene3D" id="3.30.200.20">
    <property type="entry name" value="Phosphorylase Kinase, domain 1"/>
    <property type="match status" value="1"/>
</dbReference>
<feature type="domain" description="Protein kinase" evidence="16">
    <location>
        <begin position="48"/>
        <end position="309"/>
    </location>
</feature>
<evidence type="ECO:0000256" key="14">
    <source>
        <dbReference type="ARBA" id="ARBA00048679"/>
    </source>
</evidence>
<evidence type="ECO:0000256" key="7">
    <source>
        <dbReference type="ARBA" id="ARBA00022771"/>
    </source>
</evidence>
<protein>
    <recommendedName>
        <fullName evidence="1">non-specific serine/threonine protein kinase</fullName>
        <ecNumber evidence="1">2.7.11.1</ecNumber>
    </recommendedName>
</protein>
<dbReference type="PROSITE" id="PS50081">
    <property type="entry name" value="ZF_DAG_PE_2"/>
    <property type="match status" value="1"/>
</dbReference>
<dbReference type="GO" id="GO:0005737">
    <property type="term" value="C:cytoplasm"/>
    <property type="evidence" value="ECO:0007669"/>
    <property type="project" value="TreeGrafter"/>
</dbReference>
<dbReference type="FunFam" id="1.10.510.10:FF:000024">
    <property type="entry name" value="Probable serine/threonine-protein kinase cot-1"/>
    <property type="match status" value="1"/>
</dbReference>
<sequence length="857" mass="98941">MNNNENTKAMGKEFDLNAVIDLTETMGKDFNILSYQKIYQNKTKITDFKIIKNLAKGGFGEVFLGTKINKNNSTENEDNVFAIKRISKDMCQKNKNTAFFMNEREIMTCLDATWVVKAYECLQDDFYLYFVMEFVAGGDLLGFLTKSDTISQNEVRFYAAQILKALDFLHSQGYVHRDLKPDNVFIEKDGHIKLGDFGSSGKLVDGFVTSKVPIGTPDYVCRDVLDVSEGGEAKYTESVDLWTLGVIMYEMVTGEPPFYTESLRDTYRKIQEIEYEKTGDKVLDDLLSNLLVDKSKRFTSEQIKKHEFFKDVDWSDVRKLTPPFIPDIKEKGDVSNFNNLNFRPENSTIKGGYKSFIGFTYDPKYAKVFGEGLIKNLLGISEYLKISSQSDISSKVSDISIKEEKTEKQIEELSKKLKEKEKELDDLISSKMLEIDDLNLTIDDLEGEKAIKLDEVNKQRNELQGTNQSLITKREELRACIEEVINKREELTNIQKDIESKVNFKSSTNSMEYCKYLKELINDIKLNIERSKFNLKLAEIKKGVYFFYKAHEDLQKQFKISKEVVEENSLEDLKKSIRSYKTEIKDYLQKIEIETNARIALESENKRLQQMLLSNNSLKSVNKYSVKNALNNTPVEISIENNIFMFNDTKRDIGQIYIREIKNSEYHHFTYKKRALTVIIHFIEANALSESASTYRRRSPEAIEKELETEKTLLTGLEELELLIDSTAQNDIQRQKQGSIKKIEALTKELKKAKALTAQSDCSHHSIPFETIEFNNHQFKEHTVGKGTLCDHCGELMYGMVNQTYHCLDCLITVHRECYVLVEVSCELQQAINKGTYVPVVMNSIEEKERILKVYRR</sequence>
<proteinExistence type="inferred from homology"/>
<dbReference type="CDD" id="cd00029">
    <property type="entry name" value="C1"/>
    <property type="match status" value="1"/>
</dbReference>
<evidence type="ECO:0000259" key="16">
    <source>
        <dbReference type="PROSITE" id="PS50011"/>
    </source>
</evidence>
<dbReference type="SMART" id="SM00220">
    <property type="entry name" value="S_TKc"/>
    <property type="match status" value="1"/>
</dbReference>
<evidence type="ECO:0000313" key="19">
    <source>
        <dbReference type="EMBL" id="OQS54933.1"/>
    </source>
</evidence>
<dbReference type="InterPro" id="IPR050839">
    <property type="entry name" value="Rho-assoc_Ser/Thr_Kinase"/>
</dbReference>
<accession>A0A1W0E6R3</accession>
<keyword evidence="11 15" id="KW-0175">Coiled coil</keyword>
<dbReference type="SMART" id="SM00109">
    <property type="entry name" value="C1"/>
    <property type="match status" value="1"/>
</dbReference>
<evidence type="ECO:0000256" key="15">
    <source>
        <dbReference type="SAM" id="Coils"/>
    </source>
</evidence>
<keyword evidence="2" id="KW-0723">Serine/threonine-protein kinase</keyword>
<dbReference type="Gene3D" id="3.30.60.20">
    <property type="match status" value="1"/>
</dbReference>
<evidence type="ECO:0000256" key="2">
    <source>
        <dbReference type="ARBA" id="ARBA00022527"/>
    </source>
</evidence>
<dbReference type="VEuPathDB" id="MicrosporidiaDB:EHP00_2118"/>
<dbReference type="SUPFAM" id="SSF56112">
    <property type="entry name" value="Protein kinase-like (PK-like)"/>
    <property type="match status" value="1"/>
</dbReference>
<keyword evidence="9" id="KW-0862">Zinc</keyword>
<dbReference type="InterPro" id="IPR000961">
    <property type="entry name" value="AGC-kinase_C"/>
</dbReference>
<organism evidence="19 20">
    <name type="scientific">Ecytonucleospora hepatopenaei</name>
    <dbReference type="NCBI Taxonomy" id="646526"/>
    <lineage>
        <taxon>Eukaryota</taxon>
        <taxon>Fungi</taxon>
        <taxon>Fungi incertae sedis</taxon>
        <taxon>Microsporidia</taxon>
        <taxon>Enterocytozoonidae</taxon>
        <taxon>Ecytonucleospora</taxon>
    </lineage>
</organism>
<evidence type="ECO:0000256" key="3">
    <source>
        <dbReference type="ARBA" id="ARBA00022553"/>
    </source>
</evidence>
<evidence type="ECO:0000256" key="9">
    <source>
        <dbReference type="ARBA" id="ARBA00022833"/>
    </source>
</evidence>
<comment type="caution">
    <text evidence="19">The sequence shown here is derived from an EMBL/GenBank/DDBJ whole genome shotgun (WGS) entry which is preliminary data.</text>
</comment>
<dbReference type="Pfam" id="PF00069">
    <property type="entry name" value="Pkinase"/>
    <property type="match status" value="1"/>
</dbReference>
<evidence type="ECO:0000313" key="20">
    <source>
        <dbReference type="Proteomes" id="UP000192758"/>
    </source>
</evidence>
<dbReference type="InterPro" id="IPR002219">
    <property type="entry name" value="PKC_DAG/PE"/>
</dbReference>
<dbReference type="GO" id="GO:0004674">
    <property type="term" value="F:protein serine/threonine kinase activity"/>
    <property type="evidence" value="ECO:0007669"/>
    <property type="project" value="UniProtKB-KW"/>
</dbReference>
<keyword evidence="7" id="KW-0863">Zinc-finger</keyword>
<dbReference type="PROSITE" id="PS50011">
    <property type="entry name" value="PROTEIN_KINASE_DOM"/>
    <property type="match status" value="1"/>
</dbReference>
<dbReference type="PANTHER" id="PTHR22988:SF71">
    <property type="entry name" value="CITRON RHO-INTERACTING KINASE"/>
    <property type="match status" value="1"/>
</dbReference>
<feature type="coiled-coil region" evidence="15">
    <location>
        <begin position="396"/>
        <end position="501"/>
    </location>
</feature>
<evidence type="ECO:0000256" key="10">
    <source>
        <dbReference type="ARBA" id="ARBA00022840"/>
    </source>
</evidence>